<dbReference type="PROSITE" id="PS51257">
    <property type="entry name" value="PROKAR_LIPOPROTEIN"/>
    <property type="match status" value="1"/>
</dbReference>
<comment type="caution">
    <text evidence="1">The sequence shown here is derived from an EMBL/GenBank/DDBJ whole genome shotgun (WGS) entry which is preliminary data.</text>
</comment>
<protein>
    <recommendedName>
        <fullName evidence="3">Sporulation protein</fullName>
    </recommendedName>
</protein>
<name>A0A5R9G003_9BACL</name>
<accession>A0A5R9G003</accession>
<dbReference type="EMBL" id="VCIW01000019">
    <property type="protein sequence ID" value="TLS49647.1"/>
    <property type="molecule type" value="Genomic_DNA"/>
</dbReference>
<organism evidence="1 2">
    <name type="scientific">Paenibacillus antri</name>
    <dbReference type="NCBI Taxonomy" id="2582848"/>
    <lineage>
        <taxon>Bacteria</taxon>
        <taxon>Bacillati</taxon>
        <taxon>Bacillota</taxon>
        <taxon>Bacilli</taxon>
        <taxon>Bacillales</taxon>
        <taxon>Paenibacillaceae</taxon>
        <taxon>Paenibacillus</taxon>
    </lineage>
</organism>
<reference evidence="1 2" key="1">
    <citation type="submission" date="2019-05" db="EMBL/GenBank/DDBJ databases">
        <authorList>
            <person name="Narsing Rao M.P."/>
            <person name="Li W.J."/>
        </authorList>
    </citation>
    <scope>NUCLEOTIDE SEQUENCE [LARGE SCALE GENOMIC DNA]</scope>
    <source>
        <strain evidence="1 2">SYSU_K30003</strain>
    </source>
</reference>
<sequence length="131" mass="14750">MKSDRGTNRSIPLTMLLLSALLLVGGCGSEPNHMDANQYAEDGYLGMSNSNPNFRTNPSHHNYTKDRQLMRQALREMDLDKRSSILMSGTDVTVTIRMDNLTPADAAAIRSDAYLLLKGNVPRYDYHIRFE</sequence>
<dbReference type="Proteomes" id="UP000309676">
    <property type="component" value="Unassembled WGS sequence"/>
</dbReference>
<keyword evidence="2" id="KW-1185">Reference proteome</keyword>
<proteinExistence type="predicted"/>
<dbReference type="AlphaFoldDB" id="A0A5R9G003"/>
<evidence type="ECO:0000313" key="2">
    <source>
        <dbReference type="Proteomes" id="UP000309676"/>
    </source>
</evidence>
<dbReference type="RefSeq" id="WP_138196800.1">
    <property type="nucleotide sequence ID" value="NZ_VCIW01000019.1"/>
</dbReference>
<dbReference type="OrthoDB" id="2679017at2"/>
<evidence type="ECO:0000313" key="1">
    <source>
        <dbReference type="EMBL" id="TLS49647.1"/>
    </source>
</evidence>
<evidence type="ECO:0008006" key="3">
    <source>
        <dbReference type="Google" id="ProtNLM"/>
    </source>
</evidence>
<gene>
    <name evidence="1" type="ORF">FE782_23520</name>
</gene>